<evidence type="ECO:0000259" key="5">
    <source>
        <dbReference type="Pfam" id="PF23598"/>
    </source>
</evidence>
<feature type="domain" description="Disease resistance R13L4/SHOC-2-like LRR" evidence="5">
    <location>
        <begin position="222"/>
        <end position="590"/>
    </location>
</feature>
<evidence type="ECO:0000256" key="2">
    <source>
        <dbReference type="ARBA" id="ARBA00022821"/>
    </source>
</evidence>
<keyword evidence="1" id="KW-0677">Repeat</keyword>
<dbReference type="SUPFAM" id="SSF52540">
    <property type="entry name" value="P-loop containing nucleoside triphosphate hydrolases"/>
    <property type="match status" value="1"/>
</dbReference>
<sequence length="718" mass="81917">MQGQEGESLDGVSGELPSKIIDKCGGIPLAIIAIASLLVERPHEDWSKVYESIGFGNGENTSKILSYSYYDLPSYLKPCILYLSKFQEDSIIDTKGVIWMWIGEGFVHLEKEEASLFEVGQRYFNELVNRSLIQPMDDTYDWSTQYFRIHDIVFDFIRKLSGVENFITILDNRVQHASPDNLRNLKETGIPSSDSKVRRLAAQNQQLQCFPEHSMDDMPEMLRSLDIEDSKIENMAPLHSFRVCRVLHLQNSHVPISLKHLGRLLHLKYLDISYTPIDVLPKELGHLKSLQSLVLINIGLDELPPTVCSLTQLMCLVASGFKRFPANRMGNLTSLEELQLETIVGRSTTEDLVVELGKLTRLRMVRITFFEELDESLQKALVRSLCSLLELQELVLASKGLSQQGATMWEGWEPPMQLRRLLIYGIRFSRLPGWINRSRLPRLCFLCLDVYAVEVQDLDNLARLPELSYLELGGSSWPPGYTVGTDGFRNLRFCKVGTALKFHMGAMPRLEELQFKVYAGYWSWVEDGVPLEQFPTKEVIEDLDLGLDNLLSLEKVIVQVDCSGATAAEVQEVEAMVTRAVENHPNRPTIKMDRECEGNILSDERRVALLQQHIERHLGVLEWKDKPDAQFISYLRKYRHLQKAVNFIDCAGARMCEVEKVEAAFRRAAELHPNHPTIQLIRTNTDEMVSSSDRPDTELDDDHDDSPDNLLCKLQLRN</sequence>
<dbReference type="InterPro" id="IPR044974">
    <property type="entry name" value="Disease_R_plants"/>
</dbReference>
<dbReference type="Gene3D" id="3.80.10.10">
    <property type="entry name" value="Ribonuclease Inhibitor"/>
    <property type="match status" value="1"/>
</dbReference>
<keyword evidence="2" id="KW-0611">Plant defense</keyword>
<reference evidence="6" key="2">
    <citation type="submission" date="2020-10" db="EMBL/GenBank/DDBJ databases">
        <authorList>
            <person name="Cooper E.A."/>
            <person name="Brenton Z.W."/>
            <person name="Flinn B.S."/>
            <person name="Jenkins J."/>
            <person name="Shu S."/>
            <person name="Flowers D."/>
            <person name="Luo F."/>
            <person name="Wang Y."/>
            <person name="Xia P."/>
            <person name="Barry K."/>
            <person name="Daum C."/>
            <person name="Lipzen A."/>
            <person name="Yoshinaga Y."/>
            <person name="Schmutz J."/>
            <person name="Saski C."/>
            <person name="Vermerris W."/>
            <person name="Kresovich S."/>
        </authorList>
    </citation>
    <scope>NUCLEOTIDE SEQUENCE</scope>
</reference>
<dbReference type="Pfam" id="PF23598">
    <property type="entry name" value="LRR_14"/>
    <property type="match status" value="1"/>
</dbReference>
<dbReference type="InterPro" id="IPR055414">
    <property type="entry name" value="LRR_R13L4/SHOC2-like"/>
</dbReference>
<protein>
    <recommendedName>
        <fullName evidence="8">NB-ARC domain-containing protein</fullName>
    </recommendedName>
</protein>
<dbReference type="GO" id="GO:0002758">
    <property type="term" value="P:innate immune response-activating signaling pathway"/>
    <property type="evidence" value="ECO:0007669"/>
    <property type="project" value="UniProtKB-ARBA"/>
</dbReference>
<proteinExistence type="predicted"/>
<dbReference type="PANTHER" id="PTHR23155:SF1181">
    <property type="entry name" value="OS08G0170200 PROTEIN"/>
    <property type="match status" value="1"/>
</dbReference>
<organism evidence="6 7">
    <name type="scientific">Sorghum bicolor</name>
    <name type="common">Sorghum</name>
    <name type="synonym">Sorghum vulgare</name>
    <dbReference type="NCBI Taxonomy" id="4558"/>
    <lineage>
        <taxon>Eukaryota</taxon>
        <taxon>Viridiplantae</taxon>
        <taxon>Streptophyta</taxon>
        <taxon>Embryophyta</taxon>
        <taxon>Tracheophyta</taxon>
        <taxon>Spermatophyta</taxon>
        <taxon>Magnoliopsida</taxon>
        <taxon>Liliopsida</taxon>
        <taxon>Poales</taxon>
        <taxon>Poaceae</taxon>
        <taxon>PACMAD clade</taxon>
        <taxon>Panicoideae</taxon>
        <taxon>Andropogonodae</taxon>
        <taxon>Andropogoneae</taxon>
        <taxon>Sorghinae</taxon>
        <taxon>Sorghum</taxon>
    </lineage>
</organism>
<evidence type="ECO:0000313" key="7">
    <source>
        <dbReference type="Proteomes" id="UP000807115"/>
    </source>
</evidence>
<dbReference type="PANTHER" id="PTHR23155">
    <property type="entry name" value="DISEASE RESISTANCE PROTEIN RP"/>
    <property type="match status" value="1"/>
</dbReference>
<dbReference type="InterPro" id="IPR027417">
    <property type="entry name" value="P-loop_NTPase"/>
</dbReference>
<evidence type="ECO:0000259" key="4">
    <source>
        <dbReference type="Pfam" id="PF23559"/>
    </source>
</evidence>
<evidence type="ECO:0000313" key="6">
    <source>
        <dbReference type="EMBL" id="KAG0519892.1"/>
    </source>
</evidence>
<dbReference type="EMBL" id="CM027687">
    <property type="protein sequence ID" value="KAG0519892.1"/>
    <property type="molecule type" value="Genomic_DNA"/>
</dbReference>
<accession>A0A921QFN5</accession>
<dbReference type="Pfam" id="PF23559">
    <property type="entry name" value="WHD_DRP"/>
    <property type="match status" value="1"/>
</dbReference>
<dbReference type="InterPro" id="IPR058922">
    <property type="entry name" value="WHD_DRP"/>
</dbReference>
<dbReference type="GO" id="GO:0009626">
    <property type="term" value="P:plant-type hypersensitive response"/>
    <property type="evidence" value="ECO:0007669"/>
    <property type="project" value="UniProtKB-ARBA"/>
</dbReference>
<name>A0A921QFN5_SORBI</name>
<reference evidence="6" key="1">
    <citation type="journal article" date="2019" name="BMC Genomics">
        <title>A new reference genome for Sorghum bicolor reveals high levels of sequence similarity between sweet and grain genotypes: implications for the genetics of sugar metabolism.</title>
        <authorList>
            <person name="Cooper E.A."/>
            <person name="Brenton Z.W."/>
            <person name="Flinn B.S."/>
            <person name="Jenkins J."/>
            <person name="Shu S."/>
            <person name="Flowers D."/>
            <person name="Luo F."/>
            <person name="Wang Y."/>
            <person name="Xia P."/>
            <person name="Barry K."/>
            <person name="Daum C."/>
            <person name="Lipzen A."/>
            <person name="Yoshinaga Y."/>
            <person name="Schmutz J."/>
            <person name="Saski C."/>
            <person name="Vermerris W."/>
            <person name="Kresovich S."/>
        </authorList>
    </citation>
    <scope>NUCLEOTIDE SEQUENCE</scope>
</reference>
<dbReference type="InterPro" id="IPR036388">
    <property type="entry name" value="WH-like_DNA-bd_sf"/>
</dbReference>
<dbReference type="SUPFAM" id="SSF52058">
    <property type="entry name" value="L domain-like"/>
    <property type="match status" value="1"/>
</dbReference>
<feature type="compositionally biased region" description="Acidic residues" evidence="3">
    <location>
        <begin position="698"/>
        <end position="707"/>
    </location>
</feature>
<dbReference type="Gene3D" id="1.10.8.430">
    <property type="entry name" value="Helical domain of apoptotic protease-activating factors"/>
    <property type="match status" value="1"/>
</dbReference>
<dbReference type="InterPro" id="IPR042197">
    <property type="entry name" value="Apaf_helical"/>
</dbReference>
<feature type="compositionally biased region" description="Polar residues" evidence="3">
    <location>
        <begin position="680"/>
        <end position="692"/>
    </location>
</feature>
<feature type="region of interest" description="Disordered" evidence="3">
    <location>
        <begin position="680"/>
        <end position="710"/>
    </location>
</feature>
<gene>
    <name evidence="6" type="ORF">BDA96_08G025700</name>
</gene>
<dbReference type="FunFam" id="1.10.10.10:FF:000322">
    <property type="entry name" value="Probable disease resistance protein At1g63360"/>
    <property type="match status" value="1"/>
</dbReference>
<evidence type="ECO:0000256" key="3">
    <source>
        <dbReference type="SAM" id="MobiDB-lite"/>
    </source>
</evidence>
<dbReference type="AlphaFoldDB" id="A0A921QFN5"/>
<dbReference type="GO" id="GO:0042742">
    <property type="term" value="P:defense response to bacterium"/>
    <property type="evidence" value="ECO:0007669"/>
    <property type="project" value="UniProtKB-ARBA"/>
</dbReference>
<evidence type="ECO:0000256" key="1">
    <source>
        <dbReference type="ARBA" id="ARBA00022737"/>
    </source>
</evidence>
<evidence type="ECO:0008006" key="8">
    <source>
        <dbReference type="Google" id="ProtNLM"/>
    </source>
</evidence>
<dbReference type="InterPro" id="IPR032675">
    <property type="entry name" value="LRR_dom_sf"/>
</dbReference>
<dbReference type="Gene3D" id="1.10.10.10">
    <property type="entry name" value="Winged helix-like DNA-binding domain superfamily/Winged helix DNA-binding domain"/>
    <property type="match status" value="1"/>
</dbReference>
<feature type="domain" description="Disease resistance protein winged helix" evidence="4">
    <location>
        <begin position="86"/>
        <end position="157"/>
    </location>
</feature>
<comment type="caution">
    <text evidence="6">The sequence shown here is derived from an EMBL/GenBank/DDBJ whole genome shotgun (WGS) entry which is preliminary data.</text>
</comment>
<dbReference type="Proteomes" id="UP000807115">
    <property type="component" value="Chromosome 8"/>
</dbReference>